<dbReference type="InterPro" id="IPR012340">
    <property type="entry name" value="NA-bd_OB-fold"/>
</dbReference>
<dbReference type="AlphaFoldDB" id="A0AAV0FC70"/>
<gene>
    <name evidence="1" type="ORF">CEPIT_LOCUS32730</name>
</gene>
<reference evidence="1" key="1">
    <citation type="submission" date="2022-07" db="EMBL/GenBank/DDBJ databases">
        <authorList>
            <person name="Macas J."/>
            <person name="Novak P."/>
            <person name="Neumann P."/>
        </authorList>
    </citation>
    <scope>NUCLEOTIDE SEQUENCE</scope>
</reference>
<protein>
    <submittedName>
        <fullName evidence="1">Uncharacterized protein</fullName>
    </submittedName>
</protein>
<name>A0AAV0FC70_9ASTE</name>
<dbReference type="EMBL" id="CAMAPF010000975">
    <property type="protein sequence ID" value="CAH9133154.1"/>
    <property type="molecule type" value="Genomic_DNA"/>
</dbReference>
<evidence type="ECO:0000313" key="2">
    <source>
        <dbReference type="Proteomes" id="UP001152523"/>
    </source>
</evidence>
<keyword evidence="2" id="KW-1185">Reference proteome</keyword>
<dbReference type="SUPFAM" id="SSF50249">
    <property type="entry name" value="Nucleic acid-binding proteins"/>
    <property type="match status" value="1"/>
</dbReference>
<dbReference type="Gene3D" id="2.40.50.140">
    <property type="entry name" value="Nucleic acid-binding proteins"/>
    <property type="match status" value="1"/>
</dbReference>
<accession>A0AAV0FC70</accession>
<comment type="caution">
    <text evidence="1">The sequence shown here is derived from an EMBL/GenBank/DDBJ whole genome shotgun (WGS) entry which is preliminary data.</text>
</comment>
<organism evidence="1 2">
    <name type="scientific">Cuscuta epithymum</name>
    <dbReference type="NCBI Taxonomy" id="186058"/>
    <lineage>
        <taxon>Eukaryota</taxon>
        <taxon>Viridiplantae</taxon>
        <taxon>Streptophyta</taxon>
        <taxon>Embryophyta</taxon>
        <taxon>Tracheophyta</taxon>
        <taxon>Spermatophyta</taxon>
        <taxon>Magnoliopsida</taxon>
        <taxon>eudicotyledons</taxon>
        <taxon>Gunneridae</taxon>
        <taxon>Pentapetalae</taxon>
        <taxon>asterids</taxon>
        <taxon>lamiids</taxon>
        <taxon>Solanales</taxon>
        <taxon>Convolvulaceae</taxon>
        <taxon>Cuscuteae</taxon>
        <taxon>Cuscuta</taxon>
        <taxon>Cuscuta subgen. Cuscuta</taxon>
    </lineage>
</organism>
<evidence type="ECO:0000313" key="1">
    <source>
        <dbReference type="EMBL" id="CAH9133154.1"/>
    </source>
</evidence>
<proteinExistence type="predicted"/>
<dbReference type="Proteomes" id="UP001152523">
    <property type="component" value="Unassembled WGS sequence"/>
</dbReference>
<sequence length="142" mass="16208">MVIVVQMVHPRLYKGEVCMTNSYHGSKLIINGKDQEILDFKDKFDLHGDEGYNGSPIVVTTEEEEGSGDEEFVAMESLFQENLNGRFWVAGEVVDIETGDGWWYLACRECARKVAPKCGRFECINPGCKNRRDAVMRFDFQD</sequence>